<dbReference type="AlphaFoldDB" id="A0AAU7TLD6"/>
<reference evidence="2" key="1">
    <citation type="submission" date="2024-06" db="EMBL/GenBank/DDBJ databases">
        <title>Kribbella sp. strain HUAS MG21 genome sequences.</title>
        <authorList>
            <person name="Mo P."/>
        </authorList>
    </citation>
    <scope>NUCLEOTIDE SEQUENCE</scope>
    <source>
        <strain evidence="2">HUAS MG21</strain>
    </source>
</reference>
<evidence type="ECO:0000256" key="1">
    <source>
        <dbReference type="SAM" id="MobiDB-lite"/>
    </source>
</evidence>
<dbReference type="RefSeq" id="WP_350280239.1">
    <property type="nucleotide sequence ID" value="NZ_CP158165.1"/>
</dbReference>
<evidence type="ECO:0008006" key="3">
    <source>
        <dbReference type="Google" id="ProtNLM"/>
    </source>
</evidence>
<proteinExistence type="predicted"/>
<dbReference type="EMBL" id="CP158165">
    <property type="protein sequence ID" value="XBV27453.1"/>
    <property type="molecule type" value="Genomic_DNA"/>
</dbReference>
<protein>
    <recommendedName>
        <fullName evidence="3">Antitoxin protein of toxin-antitoxin system</fullName>
    </recommendedName>
</protein>
<name>A0AAU7TLD6_9ACTN</name>
<feature type="compositionally biased region" description="Basic and acidic residues" evidence="1">
    <location>
        <begin position="49"/>
        <end position="70"/>
    </location>
</feature>
<sequence>MAWGRAKDDLAGDKALNDQRRFGKVVDRLETNGQTAAAKNVTKGAGRGDSPEELRRRVDDAKKNRGGQER</sequence>
<organism evidence="2">
    <name type="scientific">Kribbella sp. HUAS MG21</name>
    <dbReference type="NCBI Taxonomy" id="3160966"/>
    <lineage>
        <taxon>Bacteria</taxon>
        <taxon>Bacillati</taxon>
        <taxon>Actinomycetota</taxon>
        <taxon>Actinomycetes</taxon>
        <taxon>Propionibacteriales</taxon>
        <taxon>Kribbellaceae</taxon>
        <taxon>Kribbella</taxon>
    </lineage>
</organism>
<feature type="region of interest" description="Disordered" evidence="1">
    <location>
        <begin position="26"/>
        <end position="70"/>
    </location>
</feature>
<accession>A0AAU7TLD6</accession>
<evidence type="ECO:0000313" key="2">
    <source>
        <dbReference type="EMBL" id="XBV27453.1"/>
    </source>
</evidence>
<gene>
    <name evidence="2" type="ORF">ABN611_13695</name>
</gene>